<evidence type="ECO:0000313" key="2">
    <source>
        <dbReference type="EMBL" id="BCK80786.1"/>
    </source>
</evidence>
<dbReference type="RefSeq" id="WP_213541646.1">
    <property type="nucleotide sequence ID" value="NZ_AP023418.1"/>
</dbReference>
<feature type="transmembrane region" description="Helical" evidence="1">
    <location>
        <begin position="64"/>
        <end position="87"/>
    </location>
</feature>
<keyword evidence="1" id="KW-0812">Transmembrane</keyword>
<keyword evidence="1" id="KW-0472">Membrane</keyword>
<evidence type="ECO:0000256" key="1">
    <source>
        <dbReference type="SAM" id="Phobius"/>
    </source>
</evidence>
<dbReference type="AlphaFoldDB" id="A0A810Q531"/>
<dbReference type="KEGG" id="vcop:MM50RIKEN_05490"/>
<protein>
    <submittedName>
        <fullName evidence="2">Uncharacterized protein</fullName>
    </submittedName>
</protein>
<keyword evidence="1" id="KW-1133">Transmembrane helix</keyword>
<accession>A0A810Q531</accession>
<evidence type="ECO:0000313" key="3">
    <source>
        <dbReference type="Proteomes" id="UP000681035"/>
    </source>
</evidence>
<sequence length="93" mass="10120">MLSTKVHKARQLASHALPLTRRILSLGKGLLHKVTGLAGRLLGTVGRCVRQVTDYLLESKAVRLLLKLTMIVSAVATVLTGLGYLLCSKRQRS</sequence>
<keyword evidence="3" id="KW-1185">Reference proteome</keyword>
<proteinExistence type="predicted"/>
<gene>
    <name evidence="2" type="ORF">MM50RIKEN_05490</name>
</gene>
<reference evidence="2" key="1">
    <citation type="submission" date="2020-09" db="EMBL/GenBank/DDBJ databases">
        <title>New species isolated from human feces.</title>
        <authorList>
            <person name="Kitahara M."/>
            <person name="Shigeno Y."/>
            <person name="Shime M."/>
            <person name="Matsumoto Y."/>
            <person name="Nakamura S."/>
            <person name="Motooka D."/>
            <person name="Fukuoka S."/>
            <person name="Nishikawa H."/>
            <person name="Benno Y."/>
        </authorList>
    </citation>
    <scope>NUCLEOTIDE SEQUENCE</scope>
    <source>
        <strain evidence="2">MM50</strain>
    </source>
</reference>
<name>A0A810Q531_9FIRM</name>
<dbReference type="Proteomes" id="UP000681035">
    <property type="component" value="Chromosome"/>
</dbReference>
<dbReference type="EMBL" id="AP023418">
    <property type="protein sequence ID" value="BCK80786.1"/>
    <property type="molecule type" value="Genomic_DNA"/>
</dbReference>
<organism evidence="2 3">
    <name type="scientific">Vescimonas coprocola</name>
    <dbReference type="NCBI Taxonomy" id="2714355"/>
    <lineage>
        <taxon>Bacteria</taxon>
        <taxon>Bacillati</taxon>
        <taxon>Bacillota</taxon>
        <taxon>Clostridia</taxon>
        <taxon>Eubacteriales</taxon>
        <taxon>Oscillospiraceae</taxon>
        <taxon>Vescimonas</taxon>
    </lineage>
</organism>